<feature type="region of interest" description="Disordered" evidence="1">
    <location>
        <begin position="22"/>
        <end position="41"/>
    </location>
</feature>
<reference evidence="4 5" key="1">
    <citation type="submission" date="2018-01" db="EMBL/GenBank/DDBJ databases">
        <title>Draft genome sequence of Salinispora sp. 13K206.</title>
        <authorList>
            <person name="Sahin N."/>
            <person name="Saygin H."/>
            <person name="Ay H."/>
        </authorList>
    </citation>
    <scope>NUCLEOTIDE SEQUENCE [LARGE SCALE GENOMIC DNA]</scope>
    <source>
        <strain evidence="4 5">13K206</strain>
    </source>
</reference>
<name>A0A2W2D288_9ACTN</name>
<comment type="caution">
    <text evidence="4">The sequence shown here is derived from an EMBL/GenBank/DDBJ whole genome shotgun (WGS) entry which is preliminary data.</text>
</comment>
<sequence length="186" mass="18923">MIRPVAALVAVVLLAGCGVPTEGAPRTVPPPPGPFPSPATGAPVPPAGPVTEVLCLVRDDRLVTVERRVDGVPTVDAQLAHLLAGPTAAERDRGLTTALPGAVTTATARVSEARAEVDVGAPGEETGRSDEVLAFGQIVCTLTARDDIDTVSFLRAGTPLGVPRADGSLTQQPLTAADYADLVAPR</sequence>
<evidence type="ECO:0000256" key="1">
    <source>
        <dbReference type="SAM" id="MobiDB-lite"/>
    </source>
</evidence>
<feature type="signal peptide" evidence="2">
    <location>
        <begin position="1"/>
        <end position="23"/>
    </location>
</feature>
<feature type="domain" description="GerMN" evidence="3">
    <location>
        <begin position="75"/>
        <end position="164"/>
    </location>
</feature>
<dbReference type="RefSeq" id="WP_111135571.1">
    <property type="nucleotide sequence ID" value="NZ_POUB01000137.1"/>
</dbReference>
<dbReference type="PROSITE" id="PS51257">
    <property type="entry name" value="PROKAR_LIPOPROTEIN"/>
    <property type="match status" value="1"/>
</dbReference>
<feature type="chain" id="PRO_5016011180" description="GerMN domain-containing protein" evidence="2">
    <location>
        <begin position="24"/>
        <end position="186"/>
    </location>
</feature>
<proteinExistence type="predicted"/>
<dbReference type="OrthoDB" id="5181063at2"/>
<keyword evidence="5" id="KW-1185">Reference proteome</keyword>
<dbReference type="Pfam" id="PF10646">
    <property type="entry name" value="Germane"/>
    <property type="match status" value="1"/>
</dbReference>
<dbReference type="SMART" id="SM00909">
    <property type="entry name" value="Germane"/>
    <property type="match status" value="1"/>
</dbReference>
<protein>
    <recommendedName>
        <fullName evidence="3">GerMN domain-containing protein</fullName>
    </recommendedName>
</protein>
<dbReference type="Proteomes" id="UP000248749">
    <property type="component" value="Unassembled WGS sequence"/>
</dbReference>
<feature type="compositionally biased region" description="Pro residues" evidence="1">
    <location>
        <begin position="27"/>
        <end position="41"/>
    </location>
</feature>
<evidence type="ECO:0000259" key="3">
    <source>
        <dbReference type="SMART" id="SM00909"/>
    </source>
</evidence>
<evidence type="ECO:0000313" key="4">
    <source>
        <dbReference type="EMBL" id="PZF94739.1"/>
    </source>
</evidence>
<gene>
    <name evidence="4" type="ORF">C1I99_19000</name>
</gene>
<dbReference type="EMBL" id="POUB01000137">
    <property type="protein sequence ID" value="PZF94739.1"/>
    <property type="molecule type" value="Genomic_DNA"/>
</dbReference>
<keyword evidence="2" id="KW-0732">Signal</keyword>
<organism evidence="4 5">
    <name type="scientific">Micromonospora deserti</name>
    <dbReference type="NCBI Taxonomy" id="2070366"/>
    <lineage>
        <taxon>Bacteria</taxon>
        <taxon>Bacillati</taxon>
        <taxon>Actinomycetota</taxon>
        <taxon>Actinomycetes</taxon>
        <taxon>Micromonosporales</taxon>
        <taxon>Micromonosporaceae</taxon>
        <taxon>Micromonospora</taxon>
    </lineage>
</organism>
<accession>A0A2W2D288</accession>
<evidence type="ECO:0000313" key="5">
    <source>
        <dbReference type="Proteomes" id="UP000248749"/>
    </source>
</evidence>
<dbReference type="AlphaFoldDB" id="A0A2W2D288"/>
<dbReference type="InterPro" id="IPR019606">
    <property type="entry name" value="GerMN"/>
</dbReference>
<evidence type="ECO:0000256" key="2">
    <source>
        <dbReference type="SAM" id="SignalP"/>
    </source>
</evidence>